<dbReference type="GO" id="GO:0004069">
    <property type="term" value="F:L-aspartate:2-oxoglutarate aminotransferase activity"/>
    <property type="evidence" value="ECO:0007669"/>
    <property type="project" value="InterPro"/>
</dbReference>
<dbReference type="Gene3D" id="3.40.50.720">
    <property type="entry name" value="NAD(P)-binding Rossmann-like Domain"/>
    <property type="match status" value="1"/>
</dbReference>
<dbReference type="AlphaFoldDB" id="A0A541BMX2"/>
<dbReference type="InterPro" id="IPR028971">
    <property type="entry name" value="NAD-GDH_cat"/>
</dbReference>
<dbReference type="InterPro" id="IPR048381">
    <property type="entry name" value="GDH_C"/>
</dbReference>
<dbReference type="PANTHER" id="PTHR43403:SF1">
    <property type="entry name" value="NAD-SPECIFIC GLUTAMATE DEHYDROGENASE"/>
    <property type="match status" value="1"/>
</dbReference>
<sequence length="1015" mass="108073">MTEPTEFEPTLHFDTADSGEGRSAVVVWPGAEPVLADLVSTFGHLGFRVASHDRLPDRVMDGGAASVHRFGFEATDFVLGENAARLVEGAFEAGCRGETEFDGFTGLVAAAGLSWRQAALVRAAGRYLGQVGLRVSEPSLVAILRSHTGFVRALVAHFEARFAPGVDDREATASAAAGRVADAVAAATTLDEDLVLRAMASFVSATVRTNWFQSPTGDGSGHKAYASFKLDPSLLSISTPVVPYREIFVHSTVVEGSHVRGGAVARGGLRLSDRADDYRTEVLGLMKTQTVKNALIVPVGAKGAFVVRGAATSPREAYVTFVNGLLDVTDNMLDSAVSSDPETVAYDGPDPYLVVAADKGTARFSDTANEVARARGFWLGDAFASGGSAGYDHKGMGITARGAWVSVRRHFEEAGLDVDTDEFTAVGIGDMSGDVFGNGMLLSRKIRLVGAFDHRHIFLDPEPDAEQSYLERSRLATIAGGSWDDYDRAAISAGGGVWSRSAKSVPLSPQVRRRLGVDATELPPSEVVRALLRTEVDLLWNGGIGTYVKASAQSDPDAADPHNHSVRVDADEVRCRVVGEGGNLGFTQAARVEFARRGGRINADFIDNAAGVCTSDLEVNIKVALDAAVRAGSLDAAERDTLLAAVTDDVADAVLADARRQTLAISLAEAHAPFLLSRHDRLIANLESEAGISRTAEALPTRSELAARARQGSGLTRPEIAVLLAQSKNLVRRELLSSKMIDDGDFSATLSRYFPQLVRDRVPVEIAGHRLARDIVAVRLAGELVDRVGPGMIRRLEERLGASTAEIVRGYAAVSEVLGVDELWESVVDLRDVAPAARFRLLAGVQEVIEGAVSWLLRVGASGAPVTRFAAGIAELRRALPGPSGVLDADLAALRTLGEALPLSVTAERFALPVPLVAQAHRELGRRLGLDWLTENLEVGREYWESRAAGAARDDLTARWHGLLREELANGGPVDAARAGRVRALVDELRGFDRVELAHVCVVNAELGRAIHAAA</sequence>
<dbReference type="Pfam" id="PF21074">
    <property type="entry name" value="GDH_C"/>
    <property type="match status" value="2"/>
</dbReference>
<reference evidence="3 4" key="1">
    <citation type="submission" date="2019-06" db="EMBL/GenBank/DDBJ databases">
        <title>Rhodococcus spaelei sp. nov., isolated from a cave.</title>
        <authorList>
            <person name="Lee S.D."/>
        </authorList>
    </citation>
    <scope>NUCLEOTIDE SEQUENCE [LARGE SCALE GENOMIC DNA]</scope>
    <source>
        <strain evidence="3 4">C9-5</strain>
    </source>
</reference>
<dbReference type="InterPro" id="IPR049056">
    <property type="entry name" value="NAD_Glu_DH_HM3"/>
</dbReference>
<accession>A0A541BMX2</accession>
<dbReference type="Proteomes" id="UP000316256">
    <property type="component" value="Unassembled WGS sequence"/>
</dbReference>
<dbReference type="Pfam" id="PF05088">
    <property type="entry name" value="Bac_GDH_CD"/>
    <property type="match status" value="1"/>
</dbReference>
<keyword evidence="4" id="KW-1185">Reference proteome</keyword>
<feature type="domain" description="NAD-specific glutamate dehydrogenase C-terminal" evidence="2">
    <location>
        <begin position="887"/>
        <end position="1006"/>
    </location>
</feature>
<dbReference type="GO" id="GO:0004352">
    <property type="term" value="F:glutamate dehydrogenase (NAD+) activity"/>
    <property type="evidence" value="ECO:0007669"/>
    <property type="project" value="InterPro"/>
</dbReference>
<evidence type="ECO:0000259" key="2">
    <source>
        <dbReference type="Pfam" id="PF21074"/>
    </source>
</evidence>
<feature type="domain" description="NAD-specific glutamate dehydrogenase C-terminal" evidence="2">
    <location>
        <begin position="712"/>
        <end position="881"/>
    </location>
</feature>
<dbReference type="OrthoDB" id="9758052at2"/>
<dbReference type="EMBL" id="VIGH01000003">
    <property type="protein sequence ID" value="TQF73618.1"/>
    <property type="molecule type" value="Genomic_DNA"/>
</dbReference>
<gene>
    <name evidence="3" type="ORF">FK531_09105</name>
</gene>
<feature type="domain" description="NAD-glutamate dehydrogenase catalytic" evidence="1">
    <location>
        <begin position="181"/>
        <end position="667"/>
    </location>
</feature>
<dbReference type="InterPro" id="IPR036291">
    <property type="entry name" value="NAD(P)-bd_dom_sf"/>
</dbReference>
<dbReference type="InterPro" id="IPR007780">
    <property type="entry name" value="NAD_Glu_DH_bac"/>
</dbReference>
<proteinExistence type="predicted"/>
<dbReference type="RefSeq" id="WP_142097939.1">
    <property type="nucleotide sequence ID" value="NZ_VIGH01000003.1"/>
</dbReference>
<dbReference type="PANTHER" id="PTHR43403">
    <property type="entry name" value="NAD-SPECIFIC GLUTAMATE DEHYDROGENASE"/>
    <property type="match status" value="1"/>
</dbReference>
<protein>
    <submittedName>
        <fullName evidence="3">NAD-glutamate dehydrogenase</fullName>
    </submittedName>
</protein>
<comment type="caution">
    <text evidence="3">The sequence shown here is derived from an EMBL/GenBank/DDBJ whole genome shotgun (WGS) entry which is preliminary data.</text>
</comment>
<dbReference type="SUPFAM" id="SSF53223">
    <property type="entry name" value="Aminoacid dehydrogenase-like, N-terminal domain"/>
    <property type="match status" value="1"/>
</dbReference>
<dbReference type="GO" id="GO:0006538">
    <property type="term" value="P:L-glutamate catabolic process"/>
    <property type="evidence" value="ECO:0007669"/>
    <property type="project" value="InterPro"/>
</dbReference>
<dbReference type="Pfam" id="PF21078">
    <property type="entry name" value="GDH_HM3"/>
    <property type="match status" value="1"/>
</dbReference>
<evidence type="ECO:0000259" key="1">
    <source>
        <dbReference type="Pfam" id="PF05088"/>
    </source>
</evidence>
<dbReference type="SUPFAM" id="SSF51735">
    <property type="entry name" value="NAD(P)-binding Rossmann-fold domains"/>
    <property type="match status" value="1"/>
</dbReference>
<dbReference type="InterPro" id="IPR046346">
    <property type="entry name" value="Aminoacid_DH-like_N_sf"/>
</dbReference>
<evidence type="ECO:0000313" key="3">
    <source>
        <dbReference type="EMBL" id="TQF73618.1"/>
    </source>
</evidence>
<name>A0A541BMX2_9NOCA</name>
<evidence type="ECO:0000313" key="4">
    <source>
        <dbReference type="Proteomes" id="UP000316256"/>
    </source>
</evidence>
<organism evidence="3 4">
    <name type="scientific">Rhodococcus spelaei</name>
    <dbReference type="NCBI Taxonomy" id="2546320"/>
    <lineage>
        <taxon>Bacteria</taxon>
        <taxon>Bacillati</taxon>
        <taxon>Actinomycetota</taxon>
        <taxon>Actinomycetes</taxon>
        <taxon>Mycobacteriales</taxon>
        <taxon>Nocardiaceae</taxon>
        <taxon>Rhodococcus</taxon>
    </lineage>
</organism>